<comment type="caution">
    <text evidence="1">The sequence shown here is derived from an EMBL/GenBank/DDBJ whole genome shotgun (WGS) entry which is preliminary data.</text>
</comment>
<proteinExistence type="predicted"/>
<accession>A0A813GW83</accession>
<evidence type="ECO:0000313" key="2">
    <source>
        <dbReference type="Proteomes" id="UP000654075"/>
    </source>
</evidence>
<dbReference type="EMBL" id="CAJNNV010029364">
    <property type="protein sequence ID" value="CAE8628273.1"/>
    <property type="molecule type" value="Genomic_DNA"/>
</dbReference>
<organism evidence="1 2">
    <name type="scientific">Polarella glacialis</name>
    <name type="common">Dinoflagellate</name>
    <dbReference type="NCBI Taxonomy" id="89957"/>
    <lineage>
        <taxon>Eukaryota</taxon>
        <taxon>Sar</taxon>
        <taxon>Alveolata</taxon>
        <taxon>Dinophyceae</taxon>
        <taxon>Suessiales</taxon>
        <taxon>Suessiaceae</taxon>
        <taxon>Polarella</taxon>
    </lineage>
</organism>
<protein>
    <submittedName>
        <fullName evidence="1">Uncharacterized protein</fullName>
    </submittedName>
</protein>
<dbReference type="Proteomes" id="UP000654075">
    <property type="component" value="Unassembled WGS sequence"/>
</dbReference>
<sequence length="282" mass="30596">MVVGHFLIKIGCLNMFKQLLCPTLISGGGSTAPQHFGSVPPEICSTQYVNHEGVPELVAEDDAARLEENRFEAVSLFRRNPRCLAEDKGGLGSSAEVFAWQLRLQEKLAQTSAAAKPGGVQQAVDFWLQRSKAVLGRQQYFLAYEHGKAAVRLGSGARPDGLHSFGAPPATAAGSASPEEPASVGCWCPEEAAVLHYAHGGFQAVAEKLRRLCASKGSWWRCYALYTQGRHLSDQDLSSIYRGAVALCDDEAEAARQIASGVCLRYHVADCHLPRFDLHLMD</sequence>
<name>A0A813GW83_POLGL</name>
<dbReference type="AlphaFoldDB" id="A0A813GW83"/>
<dbReference type="OrthoDB" id="77893at2759"/>
<evidence type="ECO:0000313" key="1">
    <source>
        <dbReference type="EMBL" id="CAE8628273.1"/>
    </source>
</evidence>
<keyword evidence="2" id="KW-1185">Reference proteome</keyword>
<reference evidence="1" key="1">
    <citation type="submission" date="2021-02" db="EMBL/GenBank/DDBJ databases">
        <authorList>
            <person name="Dougan E. K."/>
            <person name="Rhodes N."/>
            <person name="Thang M."/>
            <person name="Chan C."/>
        </authorList>
    </citation>
    <scope>NUCLEOTIDE SEQUENCE</scope>
</reference>
<gene>
    <name evidence="1" type="ORF">PGLA1383_LOCUS44936</name>
</gene>